<evidence type="ECO:0000256" key="11">
    <source>
        <dbReference type="SAM" id="MobiDB-lite"/>
    </source>
</evidence>
<feature type="compositionally biased region" description="Gly residues" evidence="11">
    <location>
        <begin position="270"/>
        <end position="282"/>
    </location>
</feature>
<dbReference type="InterPro" id="IPR001839">
    <property type="entry name" value="TGF-b_C"/>
</dbReference>
<evidence type="ECO:0000256" key="9">
    <source>
        <dbReference type="ARBA" id="ARBA00023180"/>
    </source>
</evidence>
<feature type="region of interest" description="Disordered" evidence="11">
    <location>
        <begin position="62"/>
        <end position="81"/>
    </location>
</feature>
<feature type="compositionally biased region" description="Gly residues" evidence="11">
    <location>
        <begin position="16"/>
        <end position="25"/>
    </location>
</feature>
<feature type="domain" description="TGF-beta family profile" evidence="12">
    <location>
        <begin position="567"/>
        <end position="696"/>
    </location>
</feature>
<keyword evidence="7 10" id="KW-0339">Growth factor</keyword>
<evidence type="ECO:0000256" key="10">
    <source>
        <dbReference type="RuleBase" id="RU000354"/>
    </source>
</evidence>
<sequence>MPAVGPTARGPAAPPAGGGRGGRGNRCGVSVTSAWRGVTSCRQREKPGSGLGLGLGGEGEKRGLGACRHRPATPLAGGGPGVPPVSPRCLPGVPVPPAVSPGYPRGVPSLSPFIPRCPSRVPRVSPGALLPPQHPPGVPPVSPCPPRGIPAVSPSLSRCPSGVPGVIPVSPYPPRVPHSPHGVPPRPPSVPPVSPCPPPGCPRGIPLPSPLIHPVPPRYPRVPPRGFPVGNPAVSLSTLRCPRGAPRCPRIPPPVPPGTPWFPHPRDGAEGPGGGTPGAGGEGRGRDRGRGPGGEGAAGGRGGPRPLGAALGAAVQIAGGGRPGAAMRPPLRSALALCALLLLRVGCAPRAPPRCPPLMLQLLRAPPAPLRAAAAAALSIAPHGSRRNGSRWALSFDMSSLRGSQEVSLAELRVHPPALPPAPNLTLDVFHSRRRCLAGGTCPGELFLGRFSGSPSDSQAAWEVFDLTGTLRSWLHQDTAPGSPRSAETGLWEASAVPAPATSTLSSWDTSVLVPEEPAMPQELADSALLLVFSKDKSPGDHSLIRTVETSKHVMRDSGPKGSGSRRHRRNKKEKQRIKVSDAPGPGEDANAKSLCRRVDMMVDFEQTGWGSWIVYPKKYNAYRCEGQCPSPVDETFKPTNHAYIQSLLQLYKPHQVPCPACSPVRMSPLSMLYYEKGEIVVRHHEDMVIEECGCN</sequence>
<evidence type="ECO:0000259" key="12">
    <source>
        <dbReference type="PROSITE" id="PS51362"/>
    </source>
</evidence>
<keyword evidence="8" id="KW-1015">Disulfide bond</keyword>
<dbReference type="GO" id="GO:0005615">
    <property type="term" value="C:extracellular space"/>
    <property type="evidence" value="ECO:0007669"/>
    <property type="project" value="TreeGrafter"/>
</dbReference>
<dbReference type="Gene3D" id="2.10.90.10">
    <property type="entry name" value="Cystine-knot cytokines"/>
    <property type="match status" value="1"/>
</dbReference>
<feature type="compositionally biased region" description="Pro residues" evidence="11">
    <location>
        <begin position="249"/>
        <end position="263"/>
    </location>
</feature>
<feature type="compositionally biased region" description="Low complexity" evidence="11">
    <location>
        <begin position="1"/>
        <end position="11"/>
    </location>
</feature>
<proteinExistence type="inferred from homology"/>
<feature type="compositionally biased region" description="Basic and acidic residues" evidence="11">
    <location>
        <begin position="542"/>
        <end position="559"/>
    </location>
</feature>
<dbReference type="GO" id="GO:0005125">
    <property type="term" value="F:cytokine activity"/>
    <property type="evidence" value="ECO:0007669"/>
    <property type="project" value="TreeGrafter"/>
</dbReference>
<name>A0A8C3GKI7_CAIMO</name>
<feature type="compositionally biased region" description="Gly residues" evidence="11">
    <location>
        <begin position="291"/>
        <end position="305"/>
    </location>
</feature>
<reference evidence="13" key="3">
    <citation type="submission" date="2025-09" db="UniProtKB">
        <authorList>
            <consortium name="Ensembl"/>
        </authorList>
    </citation>
    <scope>IDENTIFICATION</scope>
</reference>
<comment type="similarity">
    <text evidence="2 10">Belongs to the TGF-beta family.</text>
</comment>
<dbReference type="Ensembl" id="ENSCMMT00000017809.1">
    <property type="protein sequence ID" value="ENSCMMP00000016200.1"/>
    <property type="gene ID" value="ENSCMMG00000010299.1"/>
</dbReference>
<dbReference type="SUPFAM" id="SSF57501">
    <property type="entry name" value="Cystine-knot cytokines"/>
    <property type="match status" value="1"/>
</dbReference>
<dbReference type="SMART" id="SM00204">
    <property type="entry name" value="TGFB"/>
    <property type="match status" value="1"/>
</dbReference>
<accession>A0A8C3GKI7</accession>
<comment type="subcellular location">
    <subcellularLocation>
        <location evidence="1">Secreted</location>
    </subcellularLocation>
</comment>
<evidence type="ECO:0000313" key="14">
    <source>
        <dbReference type="Proteomes" id="UP000694556"/>
    </source>
</evidence>
<keyword evidence="5" id="KW-0165">Cleavage on pair of basic residues</keyword>
<keyword evidence="6" id="KW-0732">Signal</keyword>
<evidence type="ECO:0000256" key="3">
    <source>
        <dbReference type="ARBA" id="ARBA00022473"/>
    </source>
</evidence>
<dbReference type="Pfam" id="PF00019">
    <property type="entry name" value="TGF_beta"/>
    <property type="match status" value="1"/>
</dbReference>
<keyword evidence="3" id="KW-0217">Developmental protein</keyword>
<dbReference type="PROSITE" id="PS00250">
    <property type="entry name" value="TGF_BETA_1"/>
    <property type="match status" value="1"/>
</dbReference>
<dbReference type="GO" id="GO:0008083">
    <property type="term" value="F:growth factor activity"/>
    <property type="evidence" value="ECO:0007669"/>
    <property type="project" value="UniProtKB-KW"/>
</dbReference>
<dbReference type="InterPro" id="IPR029034">
    <property type="entry name" value="Cystine-knot_cytokine"/>
</dbReference>
<feature type="region of interest" description="Disordered" evidence="11">
    <location>
        <begin position="542"/>
        <end position="591"/>
    </location>
</feature>
<evidence type="ECO:0000256" key="8">
    <source>
        <dbReference type="ARBA" id="ARBA00023157"/>
    </source>
</evidence>
<dbReference type="InterPro" id="IPR015615">
    <property type="entry name" value="TGF-beta-rel"/>
</dbReference>
<keyword evidence="4" id="KW-0964">Secreted</keyword>
<reference evidence="13" key="2">
    <citation type="submission" date="2025-08" db="UniProtKB">
        <authorList>
            <consortium name="Ensembl"/>
        </authorList>
    </citation>
    <scope>IDENTIFICATION</scope>
</reference>
<keyword evidence="9" id="KW-0325">Glycoprotein</keyword>
<evidence type="ECO:0000256" key="5">
    <source>
        <dbReference type="ARBA" id="ARBA00022685"/>
    </source>
</evidence>
<evidence type="ECO:0000256" key="2">
    <source>
        <dbReference type="ARBA" id="ARBA00006656"/>
    </source>
</evidence>
<dbReference type="GO" id="GO:0007369">
    <property type="term" value="P:gastrulation"/>
    <property type="evidence" value="ECO:0007669"/>
    <property type="project" value="UniProtKB-ARBA"/>
</dbReference>
<evidence type="ECO:0000256" key="7">
    <source>
        <dbReference type="ARBA" id="ARBA00023030"/>
    </source>
</evidence>
<evidence type="ECO:0000256" key="6">
    <source>
        <dbReference type="ARBA" id="ARBA00022729"/>
    </source>
</evidence>
<feature type="compositionally biased region" description="Basic residues" evidence="11">
    <location>
        <begin position="564"/>
        <end position="578"/>
    </location>
</feature>
<organism evidence="13 14">
    <name type="scientific">Cairina moschata</name>
    <name type="common">Muscovy duck</name>
    <dbReference type="NCBI Taxonomy" id="8855"/>
    <lineage>
        <taxon>Eukaryota</taxon>
        <taxon>Metazoa</taxon>
        <taxon>Chordata</taxon>
        <taxon>Craniata</taxon>
        <taxon>Vertebrata</taxon>
        <taxon>Euteleostomi</taxon>
        <taxon>Archelosauria</taxon>
        <taxon>Archosauria</taxon>
        <taxon>Dinosauria</taxon>
        <taxon>Saurischia</taxon>
        <taxon>Theropoda</taxon>
        <taxon>Coelurosauria</taxon>
        <taxon>Aves</taxon>
        <taxon>Neognathae</taxon>
        <taxon>Galloanserae</taxon>
        <taxon>Anseriformes</taxon>
        <taxon>Anatidae</taxon>
        <taxon>Anatinae</taxon>
        <taxon>Cairina</taxon>
    </lineage>
</organism>
<reference evidence="13" key="1">
    <citation type="submission" date="2018-09" db="EMBL/GenBank/DDBJ databases">
        <title>Common duck and Muscovy duck high density SNP chip.</title>
        <authorList>
            <person name="Vignal A."/>
            <person name="Thebault N."/>
            <person name="Warren W.C."/>
        </authorList>
    </citation>
    <scope>NUCLEOTIDE SEQUENCE [LARGE SCALE GENOMIC DNA]</scope>
</reference>
<dbReference type="InterPro" id="IPR017948">
    <property type="entry name" value="TGFb_CS"/>
</dbReference>
<feature type="region of interest" description="Disordered" evidence="11">
    <location>
        <begin position="1"/>
        <end position="29"/>
    </location>
</feature>
<dbReference type="PROSITE" id="PS51362">
    <property type="entry name" value="TGF_BETA_2"/>
    <property type="match status" value="1"/>
</dbReference>
<dbReference type="PANTHER" id="PTHR11848">
    <property type="entry name" value="TGF-BETA FAMILY"/>
    <property type="match status" value="1"/>
</dbReference>
<evidence type="ECO:0000313" key="13">
    <source>
        <dbReference type="Ensembl" id="ENSCMMP00000016200.1"/>
    </source>
</evidence>
<dbReference type="GO" id="GO:0009888">
    <property type="term" value="P:tissue development"/>
    <property type="evidence" value="ECO:0007669"/>
    <property type="project" value="UniProtKB-ARBA"/>
</dbReference>
<dbReference type="PANTHER" id="PTHR11848:SF159">
    <property type="entry name" value="NODAL HOMOLOG"/>
    <property type="match status" value="1"/>
</dbReference>
<dbReference type="AlphaFoldDB" id="A0A8C3GKI7"/>
<dbReference type="FunFam" id="2.10.90.10:FF:000026">
    <property type="entry name" value="Nodal homolog 3-A"/>
    <property type="match status" value="1"/>
</dbReference>
<keyword evidence="14" id="KW-1185">Reference proteome</keyword>
<evidence type="ECO:0000256" key="1">
    <source>
        <dbReference type="ARBA" id="ARBA00004613"/>
    </source>
</evidence>
<protein>
    <recommendedName>
        <fullName evidence="12">TGF-beta family profile domain-containing protein</fullName>
    </recommendedName>
</protein>
<dbReference type="CDD" id="cd13759">
    <property type="entry name" value="TGF_beta_NODAL"/>
    <property type="match status" value="1"/>
</dbReference>
<evidence type="ECO:0000256" key="4">
    <source>
        <dbReference type="ARBA" id="ARBA00022525"/>
    </source>
</evidence>
<feature type="region of interest" description="Disordered" evidence="11">
    <location>
        <begin position="38"/>
        <end position="57"/>
    </location>
</feature>
<feature type="region of interest" description="Disordered" evidence="11">
    <location>
        <begin position="245"/>
        <end position="307"/>
    </location>
</feature>
<dbReference type="Proteomes" id="UP000694556">
    <property type="component" value="Chromosome 23"/>
</dbReference>